<keyword evidence="3 7" id="KW-1133">Transmembrane helix</keyword>
<evidence type="ECO:0000256" key="2">
    <source>
        <dbReference type="ARBA" id="ARBA00022692"/>
    </source>
</evidence>
<dbReference type="Gramene" id="mRNA:HanXRQr2_Chr13g0574961">
    <property type="protein sequence ID" value="CDS:HanXRQr2_Chr13g0574961.1"/>
    <property type="gene ID" value="HanXRQr2_Chr13g0574961"/>
</dbReference>
<accession>A0A9K3EHA5</accession>
<dbReference type="SUPFAM" id="SSF103473">
    <property type="entry name" value="MFS general substrate transporter"/>
    <property type="match status" value="1"/>
</dbReference>
<reference evidence="8" key="1">
    <citation type="journal article" date="2017" name="Nature">
        <title>The sunflower genome provides insights into oil metabolism, flowering and Asterid evolution.</title>
        <authorList>
            <person name="Badouin H."/>
            <person name="Gouzy J."/>
            <person name="Grassa C.J."/>
            <person name="Murat F."/>
            <person name="Staton S.E."/>
            <person name="Cottret L."/>
            <person name="Lelandais-Briere C."/>
            <person name="Owens G.L."/>
            <person name="Carrere S."/>
            <person name="Mayjonade B."/>
            <person name="Legrand L."/>
            <person name="Gill N."/>
            <person name="Kane N.C."/>
            <person name="Bowers J.E."/>
            <person name="Hubner S."/>
            <person name="Bellec A."/>
            <person name="Berard A."/>
            <person name="Berges H."/>
            <person name="Blanchet N."/>
            <person name="Boniface M.C."/>
            <person name="Brunel D."/>
            <person name="Catrice O."/>
            <person name="Chaidir N."/>
            <person name="Claudel C."/>
            <person name="Donnadieu C."/>
            <person name="Faraut T."/>
            <person name="Fievet G."/>
            <person name="Helmstetter N."/>
            <person name="King M."/>
            <person name="Knapp S.J."/>
            <person name="Lai Z."/>
            <person name="Le Paslier M.C."/>
            <person name="Lippi Y."/>
            <person name="Lorenzon L."/>
            <person name="Mandel J.R."/>
            <person name="Marage G."/>
            <person name="Marchand G."/>
            <person name="Marquand E."/>
            <person name="Bret-Mestries E."/>
            <person name="Morien E."/>
            <person name="Nambeesan S."/>
            <person name="Nguyen T."/>
            <person name="Pegot-Espagnet P."/>
            <person name="Pouilly N."/>
            <person name="Raftis F."/>
            <person name="Sallet E."/>
            <person name="Schiex T."/>
            <person name="Thomas J."/>
            <person name="Vandecasteele C."/>
            <person name="Vares D."/>
            <person name="Vear F."/>
            <person name="Vautrin S."/>
            <person name="Crespi M."/>
            <person name="Mangin B."/>
            <person name="Burke J.M."/>
            <person name="Salse J."/>
            <person name="Munos S."/>
            <person name="Vincourt P."/>
            <person name="Rieseberg L.H."/>
            <person name="Langlade N.B."/>
        </authorList>
    </citation>
    <scope>NUCLEOTIDE SEQUENCE</scope>
    <source>
        <tissue evidence="8">Leaves</tissue>
    </source>
</reference>
<evidence type="ECO:0000256" key="3">
    <source>
        <dbReference type="ARBA" id="ARBA00022989"/>
    </source>
</evidence>
<comment type="catalytic activity">
    <reaction evidence="6">
        <text>phosphate(in) + H(+)(in) = phosphate(out) + H(+)(out)</text>
        <dbReference type="Rhea" id="RHEA:29939"/>
        <dbReference type="ChEBI" id="CHEBI:15378"/>
        <dbReference type="ChEBI" id="CHEBI:43474"/>
    </reaction>
    <physiologicalReaction direction="right-to-left" evidence="6">
        <dbReference type="Rhea" id="RHEA:29941"/>
    </physiologicalReaction>
</comment>
<dbReference type="Gene3D" id="1.20.1250.20">
    <property type="entry name" value="MFS general substrate transporter like domains"/>
    <property type="match status" value="1"/>
</dbReference>
<comment type="similarity">
    <text evidence="5">Belongs to the major facilitator superfamily. Phosphate:H(+) symporter (TC 2.A.1.9) family.</text>
</comment>
<reference evidence="8" key="2">
    <citation type="submission" date="2020-06" db="EMBL/GenBank/DDBJ databases">
        <title>Helianthus annuus Genome sequencing and assembly Release 2.</title>
        <authorList>
            <person name="Gouzy J."/>
            <person name="Langlade N."/>
            <person name="Munos S."/>
        </authorList>
    </citation>
    <scope>NUCLEOTIDE SEQUENCE</scope>
    <source>
        <tissue evidence="8">Leaves</tissue>
    </source>
</reference>
<dbReference type="PANTHER" id="PTHR24064">
    <property type="entry name" value="SOLUTE CARRIER FAMILY 22 MEMBER"/>
    <property type="match status" value="1"/>
</dbReference>
<gene>
    <name evidence="8" type="ORF">HanXRQr2_Chr13g0574961</name>
</gene>
<comment type="caution">
    <text evidence="8">The sequence shown here is derived from an EMBL/GenBank/DDBJ whole genome shotgun (WGS) entry which is preliminary data.</text>
</comment>
<evidence type="ECO:0000256" key="4">
    <source>
        <dbReference type="ARBA" id="ARBA00023136"/>
    </source>
</evidence>
<name>A0A9K3EHA5_HELAN</name>
<protein>
    <submittedName>
        <fullName evidence="8">ABC-type phosphate transporter</fullName>
    </submittedName>
</protein>
<dbReference type="Proteomes" id="UP000215914">
    <property type="component" value="Unassembled WGS sequence"/>
</dbReference>
<dbReference type="GO" id="GO:0022857">
    <property type="term" value="F:transmembrane transporter activity"/>
    <property type="evidence" value="ECO:0007669"/>
    <property type="project" value="InterPro"/>
</dbReference>
<dbReference type="Pfam" id="PF00083">
    <property type="entry name" value="Sugar_tr"/>
    <property type="match status" value="1"/>
</dbReference>
<evidence type="ECO:0000256" key="5">
    <source>
        <dbReference type="ARBA" id="ARBA00044504"/>
    </source>
</evidence>
<evidence type="ECO:0000256" key="1">
    <source>
        <dbReference type="ARBA" id="ARBA00004141"/>
    </source>
</evidence>
<proteinExistence type="inferred from homology"/>
<dbReference type="InterPro" id="IPR036259">
    <property type="entry name" value="MFS_trans_sf"/>
</dbReference>
<keyword evidence="4 7" id="KW-0472">Membrane</keyword>
<sequence length="116" mass="13130">MFVVAMFGTFPGYWFTVAFIEKLGRFRIQLMEFFFMSVFMFIIGIKYKELATKENRCVFSGLYGLTFFFANFGPNSTTFVLLAELFLTRVRSTCHAISAACGKAGVIMSVFGKSTL</sequence>
<feature type="transmembrane region" description="Helical" evidence="7">
    <location>
        <begin position="67"/>
        <end position="87"/>
    </location>
</feature>
<comment type="subcellular location">
    <subcellularLocation>
        <location evidence="1">Membrane</location>
        <topology evidence="1">Multi-pass membrane protein</topology>
    </subcellularLocation>
</comment>
<organism evidence="8 9">
    <name type="scientific">Helianthus annuus</name>
    <name type="common">Common sunflower</name>
    <dbReference type="NCBI Taxonomy" id="4232"/>
    <lineage>
        <taxon>Eukaryota</taxon>
        <taxon>Viridiplantae</taxon>
        <taxon>Streptophyta</taxon>
        <taxon>Embryophyta</taxon>
        <taxon>Tracheophyta</taxon>
        <taxon>Spermatophyta</taxon>
        <taxon>Magnoliopsida</taxon>
        <taxon>eudicotyledons</taxon>
        <taxon>Gunneridae</taxon>
        <taxon>Pentapetalae</taxon>
        <taxon>asterids</taxon>
        <taxon>campanulids</taxon>
        <taxon>Asterales</taxon>
        <taxon>Asteraceae</taxon>
        <taxon>Asteroideae</taxon>
        <taxon>Heliantheae alliance</taxon>
        <taxon>Heliantheae</taxon>
        <taxon>Helianthus</taxon>
    </lineage>
</organism>
<evidence type="ECO:0000256" key="7">
    <source>
        <dbReference type="SAM" id="Phobius"/>
    </source>
</evidence>
<feature type="transmembrane region" description="Helical" evidence="7">
    <location>
        <begin position="30"/>
        <end position="47"/>
    </location>
</feature>
<dbReference type="InterPro" id="IPR005828">
    <property type="entry name" value="MFS_sugar_transport-like"/>
</dbReference>
<evidence type="ECO:0000313" key="8">
    <source>
        <dbReference type="EMBL" id="KAF5772279.1"/>
    </source>
</evidence>
<keyword evidence="2 7" id="KW-0812">Transmembrane</keyword>
<dbReference type="AlphaFoldDB" id="A0A9K3EHA5"/>
<evidence type="ECO:0000256" key="6">
    <source>
        <dbReference type="ARBA" id="ARBA00049011"/>
    </source>
</evidence>
<dbReference type="EMBL" id="MNCJ02000328">
    <property type="protein sequence ID" value="KAF5772279.1"/>
    <property type="molecule type" value="Genomic_DNA"/>
</dbReference>
<evidence type="ECO:0000313" key="9">
    <source>
        <dbReference type="Proteomes" id="UP000215914"/>
    </source>
</evidence>
<keyword evidence="9" id="KW-1185">Reference proteome</keyword>
<dbReference type="GO" id="GO:0016020">
    <property type="term" value="C:membrane"/>
    <property type="evidence" value="ECO:0007669"/>
    <property type="project" value="UniProtKB-SubCell"/>
</dbReference>